<reference evidence="8 9" key="2">
    <citation type="submission" date="2009-02" db="EMBL/GenBank/DDBJ databases">
        <title>Draft genome sequence of Blautia hydrogenotrophica DSM 10507 (Ruminococcus hydrogenotrophicus DSM 10507).</title>
        <authorList>
            <person name="Sudarsanam P."/>
            <person name="Ley R."/>
            <person name="Guruge J."/>
            <person name="Turnbaugh P.J."/>
            <person name="Mahowald M."/>
            <person name="Liep D."/>
            <person name="Gordon J."/>
        </authorList>
    </citation>
    <scope>NUCLEOTIDE SEQUENCE [LARGE SCALE GENOMIC DNA]</scope>
    <source>
        <strain evidence="9">DSM 10507 / JCM 14656 / S5a33</strain>
    </source>
</reference>
<comment type="similarity">
    <text evidence="1">Belongs to the FGGY kinase family.</text>
</comment>
<proteinExistence type="inferred from homology"/>
<sequence>MRQDIYLIAVDQGSSGTMSALFDGDLRQVDCVDIPVSVATPRYGWVEQDPWELLNSVRDGAKRLMERNPECLEGLAGIGLANQGESFLLWDTQTGEPVTPVISWQDSRSENYCAQLKQEGRGRWFHERTGLHLSSEWPALKVRELRRSDEKLDLRCRSGRIAFGQLDAWFLYVLTGHRRFASDHGTACRTGFYNLRQGKWDEELIEFFCGDSLIFPELTDNVCRIEGLDLGIGKEIPWIAGGLDQSVTLIGQGCTQPADAKVTYGTCCACWMNLGSKLVLDENLTTSIAWKIGEEYTYGLAAEGGASGSIVTWLLRNFSTDWRLEDLSQIARSYDDQESLLFVPAFGGLSAPYWKEAKGTLFGITAGTRPEHILRAGLDAVAYTVRDILDCMPLIKKLVLDGGMSANEYLVQKQANVLQRPVEKSLEKEGTLLGIAHLCTRSLGVRAGIGEETKAEIVFPEADGQDGYRKWKQAVKTVITYYNGRGVIDG</sequence>
<dbReference type="PANTHER" id="PTHR10196">
    <property type="entry name" value="SUGAR KINASE"/>
    <property type="match status" value="1"/>
</dbReference>
<evidence type="ECO:0000256" key="5">
    <source>
        <dbReference type="ARBA" id="ARBA00022840"/>
    </source>
</evidence>
<dbReference type="PANTHER" id="PTHR10196:SF69">
    <property type="entry name" value="GLYCEROL KINASE"/>
    <property type="match status" value="1"/>
</dbReference>
<dbReference type="SUPFAM" id="SSF53067">
    <property type="entry name" value="Actin-like ATPase domain"/>
    <property type="match status" value="2"/>
</dbReference>
<evidence type="ECO:0000256" key="4">
    <source>
        <dbReference type="ARBA" id="ARBA00022777"/>
    </source>
</evidence>
<accession>C0CNA7</accession>
<name>C0CNA7_BLAHS</name>
<organism evidence="8 9">
    <name type="scientific">Blautia hydrogenotrophica (strain DSM 10507 / JCM 14656 / S5a33)</name>
    <name type="common">Ruminococcus hydrogenotrophicus</name>
    <dbReference type="NCBI Taxonomy" id="476272"/>
    <lineage>
        <taxon>Bacteria</taxon>
        <taxon>Bacillati</taxon>
        <taxon>Bacillota</taxon>
        <taxon>Clostridia</taxon>
        <taxon>Lachnospirales</taxon>
        <taxon>Lachnospiraceae</taxon>
        <taxon>Blautia</taxon>
    </lineage>
</organism>
<evidence type="ECO:0000313" key="8">
    <source>
        <dbReference type="EMBL" id="EEG48749.1"/>
    </source>
</evidence>
<dbReference type="Gene3D" id="3.30.420.40">
    <property type="match status" value="2"/>
</dbReference>
<dbReference type="Pfam" id="PF02782">
    <property type="entry name" value="FGGY_C"/>
    <property type="match status" value="1"/>
</dbReference>
<dbReference type="InterPro" id="IPR043129">
    <property type="entry name" value="ATPase_NBD"/>
</dbReference>
<evidence type="ECO:0000256" key="1">
    <source>
        <dbReference type="ARBA" id="ARBA00009156"/>
    </source>
</evidence>
<keyword evidence="4" id="KW-0418">Kinase</keyword>
<feature type="domain" description="Carbohydrate kinase FGGY C-terminal" evidence="7">
    <location>
        <begin position="295"/>
        <end position="441"/>
    </location>
</feature>
<feature type="domain" description="Carbohydrate kinase FGGY N-terminal" evidence="6">
    <location>
        <begin position="6"/>
        <end position="251"/>
    </location>
</feature>
<dbReference type="GeneID" id="86820775"/>
<keyword evidence="3" id="KW-0547">Nucleotide-binding</keyword>
<gene>
    <name evidence="8" type="ORF">RUMHYD_02345</name>
</gene>
<dbReference type="EMBL" id="ACBZ01000125">
    <property type="protein sequence ID" value="EEG48749.1"/>
    <property type="molecule type" value="Genomic_DNA"/>
</dbReference>
<dbReference type="InterPro" id="IPR018485">
    <property type="entry name" value="FGGY_C"/>
</dbReference>
<evidence type="ECO:0008006" key="10">
    <source>
        <dbReference type="Google" id="ProtNLM"/>
    </source>
</evidence>
<evidence type="ECO:0000256" key="2">
    <source>
        <dbReference type="ARBA" id="ARBA00022679"/>
    </source>
</evidence>
<dbReference type="InterPro" id="IPR018484">
    <property type="entry name" value="FGGY_N"/>
</dbReference>
<dbReference type="PATRIC" id="fig|476272.21.peg.1780"/>
<dbReference type="AlphaFoldDB" id="C0CNA7"/>
<evidence type="ECO:0000259" key="6">
    <source>
        <dbReference type="Pfam" id="PF00370"/>
    </source>
</evidence>
<dbReference type="eggNOG" id="COG0554">
    <property type="taxonomic scope" value="Bacteria"/>
</dbReference>
<dbReference type="Proteomes" id="UP000003100">
    <property type="component" value="Unassembled WGS sequence"/>
</dbReference>
<dbReference type="GO" id="GO:0005829">
    <property type="term" value="C:cytosol"/>
    <property type="evidence" value="ECO:0007669"/>
    <property type="project" value="TreeGrafter"/>
</dbReference>
<dbReference type="Pfam" id="PF00370">
    <property type="entry name" value="FGGY_N"/>
    <property type="match status" value="1"/>
</dbReference>
<keyword evidence="2" id="KW-0808">Transferase</keyword>
<dbReference type="HOGENOM" id="CLU_009281_2_3_9"/>
<reference evidence="8 9" key="1">
    <citation type="submission" date="2009-01" db="EMBL/GenBank/DDBJ databases">
        <authorList>
            <person name="Fulton L."/>
            <person name="Clifton S."/>
            <person name="Fulton B."/>
            <person name="Xu J."/>
            <person name="Minx P."/>
            <person name="Pepin K.H."/>
            <person name="Johnson M."/>
            <person name="Bhonagiri V."/>
            <person name="Nash W.E."/>
            <person name="Mardis E.R."/>
            <person name="Wilson R.K."/>
        </authorList>
    </citation>
    <scope>NUCLEOTIDE SEQUENCE [LARGE SCALE GENOMIC DNA]</scope>
    <source>
        <strain evidence="9">DSM 10507 / JCM 14656 / S5a33</strain>
    </source>
</reference>
<dbReference type="GO" id="GO:0019563">
    <property type="term" value="P:glycerol catabolic process"/>
    <property type="evidence" value="ECO:0007669"/>
    <property type="project" value="TreeGrafter"/>
</dbReference>
<dbReference type="GO" id="GO:0005524">
    <property type="term" value="F:ATP binding"/>
    <property type="evidence" value="ECO:0007669"/>
    <property type="project" value="UniProtKB-KW"/>
</dbReference>
<evidence type="ECO:0000256" key="3">
    <source>
        <dbReference type="ARBA" id="ARBA00022741"/>
    </source>
</evidence>
<evidence type="ECO:0000259" key="7">
    <source>
        <dbReference type="Pfam" id="PF02782"/>
    </source>
</evidence>
<dbReference type="GO" id="GO:0004370">
    <property type="term" value="F:glycerol kinase activity"/>
    <property type="evidence" value="ECO:0007669"/>
    <property type="project" value="TreeGrafter"/>
</dbReference>
<evidence type="ECO:0000313" key="9">
    <source>
        <dbReference type="Proteomes" id="UP000003100"/>
    </source>
</evidence>
<dbReference type="PIRSF" id="PIRSF000538">
    <property type="entry name" value="GlpK"/>
    <property type="match status" value="1"/>
</dbReference>
<keyword evidence="5" id="KW-0067">ATP-binding</keyword>
<keyword evidence="9" id="KW-1185">Reference proteome</keyword>
<dbReference type="RefSeq" id="WP_005949629.1">
    <property type="nucleotide sequence ID" value="NZ_CP136423.1"/>
</dbReference>
<dbReference type="InterPro" id="IPR000577">
    <property type="entry name" value="Carb_kinase_FGGY"/>
</dbReference>
<protein>
    <recommendedName>
        <fullName evidence="10">Glycerol kinase</fullName>
    </recommendedName>
</protein>